<dbReference type="Proteomes" id="UP001497744">
    <property type="component" value="Unassembled WGS sequence"/>
</dbReference>
<gene>
    <name evidence="1" type="ORF">BcabD6B2_38690</name>
</gene>
<comment type="caution">
    <text evidence="1">The sequence shown here is derived from an EMBL/GenBank/DDBJ whole genome shotgun (WGS) entry which is preliminary data.</text>
</comment>
<accession>A0AAV4LWI4</accession>
<reference evidence="1 2" key="1">
    <citation type="submission" date="2021-06" db="EMBL/GenBank/DDBJ databases">
        <title>Genome sequence of Babesia caballi.</title>
        <authorList>
            <person name="Yamagishi J."/>
            <person name="Kidaka T."/>
            <person name="Ochi A."/>
        </authorList>
    </citation>
    <scope>NUCLEOTIDE SEQUENCE [LARGE SCALE GENOMIC DNA]</scope>
    <source>
        <strain evidence="1">USDA-D6B2</strain>
    </source>
</reference>
<dbReference type="RefSeq" id="XP_067716503.1">
    <property type="nucleotide sequence ID" value="XM_067860402.1"/>
</dbReference>
<dbReference type="AlphaFoldDB" id="A0AAV4LWI4"/>
<name>A0AAV4LWI4_BABCB</name>
<dbReference type="EMBL" id="BPLF01000003">
    <property type="protein sequence ID" value="GIX64434.1"/>
    <property type="molecule type" value="Genomic_DNA"/>
</dbReference>
<evidence type="ECO:0000313" key="1">
    <source>
        <dbReference type="EMBL" id="GIX64434.1"/>
    </source>
</evidence>
<organism evidence="1 2">
    <name type="scientific">Babesia caballi</name>
    <dbReference type="NCBI Taxonomy" id="5871"/>
    <lineage>
        <taxon>Eukaryota</taxon>
        <taxon>Sar</taxon>
        <taxon>Alveolata</taxon>
        <taxon>Apicomplexa</taxon>
        <taxon>Aconoidasida</taxon>
        <taxon>Piroplasmida</taxon>
        <taxon>Babesiidae</taxon>
        <taxon>Babesia</taxon>
    </lineage>
</organism>
<dbReference type="GeneID" id="94195915"/>
<protein>
    <submittedName>
        <fullName evidence="1">Gamma carbonic anhydrase family protein</fullName>
    </submittedName>
</protein>
<proteinExistence type="predicted"/>
<evidence type="ECO:0000313" key="2">
    <source>
        <dbReference type="Proteomes" id="UP001497744"/>
    </source>
</evidence>
<sequence>MDAVAPHHHLELRHRDAQHRVLAGRVVHAAPQRPQRSRRVELAEDVVVAQQLLLPHAAALAAANPRNQPEPAVDAHPEHRQAQLAADLRDDRPVVQLRQLRMDPNVQYLHPLYHEAVALAVVPDVVALAVRVVDEVLAVLVGHDLVGDLLAAALRARVHVVPGGQQVADDPHVLAHAVVLHDVHLEGRDPLLRVPGRQRDRGVGQVHHDGLLVYQLPEGRAAVGGDRQAALAEYALVAVAVRVRAAVGRAVVHVRVEHGVDVAVLPQHLQAVVDGPVAEAEAVGERPNVTEAHQKVAVAAHEVNGVVPHLHQTHVAPQDAGLGGPCDVDRVRDVRKVQGVRRAGTVVRTRNPKELQHAGKYPPPRTKRVLLRVLLQLQRPRQLRVSLHQVAHREPRRPADGVGGSPVLVHVQRRLQGFDVHAEAEAVHRGALALQLQREAHVHLRTPRAVHEGADEAVVLLHYGVEVVVLHAATQNVLQRAVGAQLVLEHQPVGRPGVPGVDVPLDHFVAHHGPEEVAVAPRRESVLRVGPAAAVGVHAARPPPVFRQRKQPAPHGLDEQVVGDEVAGREQGVHDGRQKMALEPKRALGHQDLSGGRDPPPLAQRHVVAEHLREAREDFATRPQPHPVLVHPHVPLHELVNQVRLEHEVDVHVPRGVDPPPQRVERGQPVGDHDSAVEAAWVVVDVAVAVQHVHGVDDHVAAAAVVHVVEEPGERLDKGHVQVILGARVSRAALYVRVVLRSDVRRKAAGRRKGPPRQEEEKQVPGRFEVEHPAVRVEAARGRDVCGFEKESEPAKRHVGDGDLVAERVGHNASKVLHAVLVLQRLLPLFGTAAPGVLLADTVPEFEIAGEEAEAVARQHAEPLVARPPEAERSGVRLQGEAASLTRLVVDWQPANDGVPSRHARLDAIRAVRRYRDILREQRRRKPALAAGARGEDRVLAVAGRAPRQQPVALEENVVARAGELRELELDLHREPLRHLAQLHAEQRVADVLRSHVDAIQAHQVDVAAGSVDNLRVSGRVQRLGEVEVGVCAVDGDALVPGVGHRGDREGQQPHDVARRSAVLLVLVVRVAARSRGVRRLPSAAREDEARRAAERGARELERHGYILRAQIVGVHSASCAMCAPASPLKRSAFHPSVPVMASWLPLRRKRGAA</sequence>
<keyword evidence="2" id="KW-1185">Reference proteome</keyword>